<dbReference type="SUPFAM" id="SSF51197">
    <property type="entry name" value="Clavaminate synthase-like"/>
    <property type="match status" value="1"/>
</dbReference>
<keyword evidence="2" id="KW-1185">Reference proteome</keyword>
<evidence type="ECO:0000313" key="1">
    <source>
        <dbReference type="EMBL" id="MDA3969659.1"/>
    </source>
</evidence>
<dbReference type="Pfam" id="PF04074">
    <property type="entry name" value="DUF386"/>
    <property type="match status" value="1"/>
</dbReference>
<dbReference type="RefSeq" id="WP_271022020.1">
    <property type="nucleotide sequence ID" value="NZ_JAQHXR010000008.1"/>
</dbReference>
<dbReference type="InterPro" id="IPR004375">
    <property type="entry name" value="NanQ/TabA/YiaL"/>
</dbReference>
<dbReference type="PANTHER" id="PTHR34986:SF1">
    <property type="entry name" value="PROTEIN YIAL"/>
    <property type="match status" value="1"/>
</dbReference>
<dbReference type="EMBL" id="JAQHXR010000008">
    <property type="protein sequence ID" value="MDA3969659.1"/>
    <property type="molecule type" value="Genomic_DNA"/>
</dbReference>
<protein>
    <submittedName>
        <fullName evidence="1">YhcH/YjgK/YiaL family protein</fullName>
    </submittedName>
</protein>
<dbReference type="PANTHER" id="PTHR34986">
    <property type="entry name" value="EVOLVED BETA-GALACTOSIDASE SUBUNIT BETA"/>
    <property type="match status" value="1"/>
</dbReference>
<dbReference type="Gene3D" id="2.60.120.370">
    <property type="entry name" value="YhcH/YjgK/YiaL"/>
    <property type="match status" value="1"/>
</dbReference>
<name>A0ABT4VG24_9HELI</name>
<evidence type="ECO:0000313" key="2">
    <source>
        <dbReference type="Proteomes" id="UP001210261"/>
    </source>
</evidence>
<sequence>MFFGFLPDIQSKFKKSDELKAVFSYLNEALDETSETNIRISSLKAGDKNEIKLTDSIIAIEQAYLTKAPQEAFYESHKEMIDFQMVINGNEIFFVAPTFVCEVKTPLKDDVIEYFPSKFASSLNMFKGALAVFESNDVHAGGISGIQSSTQNLVQKVVVKIPKNLIKLNF</sequence>
<proteinExistence type="predicted"/>
<dbReference type="Proteomes" id="UP001210261">
    <property type="component" value="Unassembled WGS sequence"/>
</dbReference>
<reference evidence="1 2" key="1">
    <citation type="submission" date="2023-01" db="EMBL/GenBank/DDBJ databases">
        <title>Description of Helicobacter ibis sp. nov. isolated from faecal droppings of black-faced ibis (Theristicus melanopis).</title>
        <authorList>
            <person name="Lopez-Cantillo M."/>
            <person name="Vidal-Veuthey B."/>
            <person name="Mella A."/>
            <person name="De La Haba R."/>
            <person name="Collado L."/>
        </authorList>
    </citation>
    <scope>NUCLEOTIDE SEQUENCE [LARGE SCALE GENOMIC DNA]</scope>
    <source>
        <strain evidence="1 2">A82</strain>
    </source>
</reference>
<dbReference type="InterPro" id="IPR037012">
    <property type="entry name" value="NanQ/TabA/YiaL_sf"/>
</dbReference>
<accession>A0ABT4VG24</accession>
<organism evidence="1 2">
    <name type="scientific">Helicobacter ibis</name>
    <dbReference type="NCBI Taxonomy" id="2962633"/>
    <lineage>
        <taxon>Bacteria</taxon>
        <taxon>Pseudomonadati</taxon>
        <taxon>Campylobacterota</taxon>
        <taxon>Epsilonproteobacteria</taxon>
        <taxon>Campylobacterales</taxon>
        <taxon>Helicobacteraceae</taxon>
        <taxon>Helicobacter</taxon>
    </lineage>
</organism>
<gene>
    <name evidence="1" type="ORF">PF021_08300</name>
</gene>
<comment type="caution">
    <text evidence="1">The sequence shown here is derived from an EMBL/GenBank/DDBJ whole genome shotgun (WGS) entry which is preliminary data.</text>
</comment>